<comment type="caution">
    <text evidence="3">The sequence shown here is derived from an EMBL/GenBank/DDBJ whole genome shotgun (WGS) entry which is preliminary data.</text>
</comment>
<dbReference type="PRINTS" id="PR00081">
    <property type="entry name" value="GDHRDH"/>
</dbReference>
<dbReference type="EMBL" id="PKUQ01000018">
    <property type="protein sequence ID" value="PLW77217.1"/>
    <property type="molecule type" value="Genomic_DNA"/>
</dbReference>
<evidence type="ECO:0000313" key="4">
    <source>
        <dbReference type="Proteomes" id="UP000234881"/>
    </source>
</evidence>
<dbReference type="GO" id="GO:0016616">
    <property type="term" value="F:oxidoreductase activity, acting on the CH-OH group of donors, NAD or NADP as acceptor"/>
    <property type="evidence" value="ECO:0007669"/>
    <property type="project" value="TreeGrafter"/>
</dbReference>
<sequence>MNDTLLEHLGKLFSLSGQRAVVTGASRGIGKALAIGLAKSGADLVITARNTESLASTADAIKAIGRNVDSIACDQRDVEAIRNALGAIGPIDILVNNAGVEDVCPAKDIEEALWDKILDTNLKGAFFTSQAVAKSMAEKKRGSIINLASLTSFVGVPTAVPYGSSKSGISGMTRALATEWASDGIRVNAIAPGYFRTEMTEGFYQNEEWAEGMQSKIPLGRFGQLDDLIGAVLFLASPASNYVTGQILGIDGGYLAAI</sequence>
<dbReference type="Pfam" id="PF13561">
    <property type="entry name" value="adh_short_C2"/>
    <property type="match status" value="1"/>
</dbReference>
<dbReference type="InterPro" id="IPR002347">
    <property type="entry name" value="SDR_fam"/>
</dbReference>
<protein>
    <submittedName>
        <fullName evidence="3">2-deoxy-D-gluconate 3-dehydrogenase</fullName>
    </submittedName>
</protein>
<reference evidence="3 4" key="1">
    <citation type="submission" date="2018-01" db="EMBL/GenBank/DDBJ databases">
        <title>The draft genome sequence of Cohaesibacter sp. H1304.</title>
        <authorList>
            <person name="Wang N.-N."/>
            <person name="Du Z.-J."/>
        </authorList>
    </citation>
    <scope>NUCLEOTIDE SEQUENCE [LARGE SCALE GENOMIC DNA]</scope>
    <source>
        <strain evidence="3 4">H1304</strain>
    </source>
</reference>
<evidence type="ECO:0000256" key="1">
    <source>
        <dbReference type="ARBA" id="ARBA00006484"/>
    </source>
</evidence>
<dbReference type="PROSITE" id="PS00061">
    <property type="entry name" value="ADH_SHORT"/>
    <property type="match status" value="1"/>
</dbReference>
<dbReference type="InterPro" id="IPR036291">
    <property type="entry name" value="NAD(P)-bd_dom_sf"/>
</dbReference>
<keyword evidence="4" id="KW-1185">Reference proteome</keyword>
<dbReference type="PRINTS" id="PR00080">
    <property type="entry name" value="SDRFAMILY"/>
</dbReference>
<dbReference type="OrthoDB" id="9796652at2"/>
<comment type="similarity">
    <text evidence="1">Belongs to the short-chain dehydrogenases/reductases (SDR) family.</text>
</comment>
<gene>
    <name evidence="3" type="ORF">C0081_10750</name>
</gene>
<keyword evidence="2" id="KW-0560">Oxidoreductase</keyword>
<evidence type="ECO:0000256" key="2">
    <source>
        <dbReference type="ARBA" id="ARBA00023002"/>
    </source>
</evidence>
<dbReference type="SUPFAM" id="SSF51735">
    <property type="entry name" value="NAD(P)-binding Rossmann-fold domains"/>
    <property type="match status" value="1"/>
</dbReference>
<organism evidence="3 4">
    <name type="scientific">Cohaesibacter celericrescens</name>
    <dbReference type="NCBI Taxonomy" id="2067669"/>
    <lineage>
        <taxon>Bacteria</taxon>
        <taxon>Pseudomonadati</taxon>
        <taxon>Pseudomonadota</taxon>
        <taxon>Alphaproteobacteria</taxon>
        <taxon>Hyphomicrobiales</taxon>
        <taxon>Cohaesibacteraceae</taxon>
    </lineage>
</organism>
<dbReference type="InterPro" id="IPR020904">
    <property type="entry name" value="Sc_DH/Rdtase_CS"/>
</dbReference>
<dbReference type="RefSeq" id="WP_101533833.1">
    <property type="nucleotide sequence ID" value="NZ_JBFHIU010000071.1"/>
</dbReference>
<dbReference type="Proteomes" id="UP000234881">
    <property type="component" value="Unassembled WGS sequence"/>
</dbReference>
<dbReference type="FunFam" id="3.40.50.720:FF:000084">
    <property type="entry name" value="Short-chain dehydrogenase reductase"/>
    <property type="match status" value="1"/>
</dbReference>
<name>A0A2N5XRZ4_9HYPH</name>
<accession>A0A2N5XRZ4</accession>
<dbReference type="Gene3D" id="3.40.50.720">
    <property type="entry name" value="NAD(P)-binding Rossmann-like Domain"/>
    <property type="match status" value="1"/>
</dbReference>
<proteinExistence type="inferred from homology"/>
<dbReference type="PANTHER" id="PTHR42760:SF5">
    <property type="entry name" value="2-DEHYDRO-3-DEOXY-D-GLUCONATE 5-DEHYDROGENASE"/>
    <property type="match status" value="1"/>
</dbReference>
<dbReference type="PANTHER" id="PTHR42760">
    <property type="entry name" value="SHORT-CHAIN DEHYDROGENASES/REDUCTASES FAMILY MEMBER"/>
    <property type="match status" value="1"/>
</dbReference>
<evidence type="ECO:0000313" key="3">
    <source>
        <dbReference type="EMBL" id="PLW77217.1"/>
    </source>
</evidence>
<dbReference type="NCBIfam" id="NF005559">
    <property type="entry name" value="PRK07231.1"/>
    <property type="match status" value="1"/>
</dbReference>
<dbReference type="AlphaFoldDB" id="A0A2N5XRZ4"/>